<evidence type="ECO:0000256" key="1">
    <source>
        <dbReference type="ARBA" id="ARBA00004479"/>
    </source>
</evidence>
<evidence type="ECO:0000256" key="3">
    <source>
        <dbReference type="ARBA" id="ARBA00022692"/>
    </source>
</evidence>
<protein>
    <submittedName>
        <fullName evidence="9">Integrin, beta chain-like</fullName>
    </submittedName>
</protein>
<dbReference type="GO" id="GO:0007229">
    <property type="term" value="P:integrin-mediated signaling pathway"/>
    <property type="evidence" value="ECO:0007669"/>
    <property type="project" value="UniProtKB-KW"/>
</dbReference>
<evidence type="ECO:0000313" key="9">
    <source>
        <dbReference type="EMBL" id="CBJ33612.1"/>
    </source>
</evidence>
<keyword evidence="10" id="KW-1185">Reference proteome</keyword>
<dbReference type="InterPro" id="IPR002369">
    <property type="entry name" value="Integrin_bsu_VWA"/>
</dbReference>
<keyword evidence="7" id="KW-0325">Glycoprotein</keyword>
<gene>
    <name evidence="9" type="ORF">Esi_0528_0006</name>
</gene>
<reference evidence="9 10" key="1">
    <citation type="journal article" date="2010" name="Nature">
        <title>The Ectocarpus genome and the independent evolution of multicellularity in brown algae.</title>
        <authorList>
            <person name="Cock J.M."/>
            <person name="Sterck L."/>
            <person name="Rouze P."/>
            <person name="Scornet D."/>
            <person name="Allen A.E."/>
            <person name="Amoutzias G."/>
            <person name="Anthouard V."/>
            <person name="Artiguenave F."/>
            <person name="Aury J.M."/>
            <person name="Badger J.H."/>
            <person name="Beszteri B."/>
            <person name="Billiau K."/>
            <person name="Bonnet E."/>
            <person name="Bothwell J.H."/>
            <person name="Bowler C."/>
            <person name="Boyen C."/>
            <person name="Brownlee C."/>
            <person name="Carrano C.J."/>
            <person name="Charrier B."/>
            <person name="Cho G.Y."/>
            <person name="Coelho S.M."/>
            <person name="Collen J."/>
            <person name="Corre E."/>
            <person name="Da Silva C."/>
            <person name="Delage L."/>
            <person name="Delaroque N."/>
            <person name="Dittami S.M."/>
            <person name="Doulbeau S."/>
            <person name="Elias M."/>
            <person name="Farnham G."/>
            <person name="Gachon C.M."/>
            <person name="Gschloessl B."/>
            <person name="Heesch S."/>
            <person name="Jabbari K."/>
            <person name="Jubin C."/>
            <person name="Kawai H."/>
            <person name="Kimura K."/>
            <person name="Kloareg B."/>
            <person name="Kupper F.C."/>
            <person name="Lang D."/>
            <person name="Le Bail A."/>
            <person name="Leblanc C."/>
            <person name="Lerouge P."/>
            <person name="Lohr M."/>
            <person name="Lopez P.J."/>
            <person name="Martens C."/>
            <person name="Maumus F."/>
            <person name="Michel G."/>
            <person name="Miranda-Saavedra D."/>
            <person name="Morales J."/>
            <person name="Moreau H."/>
            <person name="Motomura T."/>
            <person name="Nagasato C."/>
            <person name="Napoli C.A."/>
            <person name="Nelson D.R."/>
            <person name="Nyvall-Collen P."/>
            <person name="Peters A.F."/>
            <person name="Pommier C."/>
            <person name="Potin P."/>
            <person name="Poulain J."/>
            <person name="Quesneville H."/>
            <person name="Read B."/>
            <person name="Rensing S.A."/>
            <person name="Ritter A."/>
            <person name="Rousvoal S."/>
            <person name="Samanta M."/>
            <person name="Samson G."/>
            <person name="Schroeder D.C."/>
            <person name="Segurens B."/>
            <person name="Strittmatter M."/>
            <person name="Tonon T."/>
            <person name="Tregear J.W."/>
            <person name="Valentin K."/>
            <person name="von Dassow P."/>
            <person name="Yamagishi T."/>
            <person name="Van de Peer Y."/>
            <person name="Wincker P."/>
        </authorList>
    </citation>
    <scope>NUCLEOTIDE SEQUENCE [LARGE SCALE GENOMIC DNA]</scope>
    <source>
        <strain evidence="10">Ec32 / CCAP1310/4</strain>
    </source>
</reference>
<evidence type="ECO:0000256" key="7">
    <source>
        <dbReference type="ARBA" id="ARBA00023180"/>
    </source>
</evidence>
<dbReference type="STRING" id="2880.D7G3T5"/>
<keyword evidence="6" id="KW-1015">Disulfide bond</keyword>
<dbReference type="GO" id="GO:0005178">
    <property type="term" value="F:integrin binding"/>
    <property type="evidence" value="ECO:0007669"/>
    <property type="project" value="TreeGrafter"/>
</dbReference>
<dbReference type="GO" id="GO:0033627">
    <property type="term" value="P:cell adhesion mediated by integrin"/>
    <property type="evidence" value="ECO:0007669"/>
    <property type="project" value="TreeGrafter"/>
</dbReference>
<dbReference type="InterPro" id="IPR036465">
    <property type="entry name" value="vWFA_dom_sf"/>
</dbReference>
<dbReference type="InParanoid" id="D7G3T5"/>
<proteinExistence type="inferred from homology"/>
<dbReference type="OrthoDB" id="410592at2759"/>
<dbReference type="Proteomes" id="UP000002630">
    <property type="component" value="Unassembled WGS sequence"/>
</dbReference>
<evidence type="ECO:0000256" key="4">
    <source>
        <dbReference type="ARBA" id="ARBA00023037"/>
    </source>
</evidence>
<dbReference type="AlphaFoldDB" id="D7G3T5"/>
<organism evidence="9 10">
    <name type="scientific">Ectocarpus siliculosus</name>
    <name type="common">Brown alga</name>
    <name type="synonym">Conferva siliculosa</name>
    <dbReference type="NCBI Taxonomy" id="2880"/>
    <lineage>
        <taxon>Eukaryota</taxon>
        <taxon>Sar</taxon>
        <taxon>Stramenopiles</taxon>
        <taxon>Ochrophyta</taxon>
        <taxon>PX clade</taxon>
        <taxon>Phaeophyceae</taxon>
        <taxon>Ectocarpales</taxon>
        <taxon>Ectocarpaceae</taxon>
        <taxon>Ectocarpus</taxon>
    </lineage>
</organism>
<dbReference type="GO" id="GO:0005925">
    <property type="term" value="C:focal adhesion"/>
    <property type="evidence" value="ECO:0007669"/>
    <property type="project" value="TreeGrafter"/>
</dbReference>
<dbReference type="Gene3D" id="3.40.50.410">
    <property type="entry name" value="von Willebrand factor, type A domain"/>
    <property type="match status" value="1"/>
</dbReference>
<dbReference type="GO" id="GO:0016477">
    <property type="term" value="P:cell migration"/>
    <property type="evidence" value="ECO:0007669"/>
    <property type="project" value="TreeGrafter"/>
</dbReference>
<dbReference type="GO" id="GO:0098609">
    <property type="term" value="P:cell-cell adhesion"/>
    <property type="evidence" value="ECO:0007669"/>
    <property type="project" value="TreeGrafter"/>
</dbReference>
<dbReference type="InterPro" id="IPR015812">
    <property type="entry name" value="Integrin_bsu"/>
</dbReference>
<dbReference type="PANTHER" id="PTHR10082:SF3">
    <property type="entry name" value="INTEGRIN BETA-LIKE PROTEIN 1"/>
    <property type="match status" value="1"/>
</dbReference>
<keyword evidence="4" id="KW-0401">Integrin</keyword>
<keyword evidence="5" id="KW-0472">Membrane</keyword>
<dbReference type="GO" id="GO:0007160">
    <property type="term" value="P:cell-matrix adhesion"/>
    <property type="evidence" value="ECO:0007669"/>
    <property type="project" value="TreeGrafter"/>
</dbReference>
<comment type="similarity">
    <text evidence="2">Belongs to the integrin beta chain family.</text>
</comment>
<sequence>MRPVDAGDGYMDSLPTCSAAPAGGERKSLTVSFSVQVPGLAESSVDFGLLVDVSGSYGDDIANLKVLAADLVEALSTDSAGVDVDDNRLALGSYSDFPEVGSSTDSAYTELKPFGNCGEGTEEEVSACFEEERASFLSAVNSLELGSGGDGPESQTVALVSAAEGWAWRDAALKILVITTDASFHVPGDGSALADEYYSLDQVISTCLAKNIKILALKAPGAGDDMDTVALGTGGVVETTSSDSSDIVEKILEGIEAVTYNKVDIEWACRDSDFELNSWGHTQVPSEGHEDVEGGVELEFSVTVSVPAGVAAGKRCVALVVADEVLIGGQEFIANADGTITAAAITAS</sequence>
<comment type="subcellular location">
    <subcellularLocation>
        <location evidence="1">Membrane</location>
        <topology evidence="1">Single-pass type I membrane protein</topology>
    </subcellularLocation>
</comment>
<evidence type="ECO:0000259" key="8">
    <source>
        <dbReference type="Pfam" id="PF00362"/>
    </source>
</evidence>
<keyword evidence="3" id="KW-0812">Transmembrane</keyword>
<evidence type="ECO:0000256" key="2">
    <source>
        <dbReference type="ARBA" id="ARBA00007449"/>
    </source>
</evidence>
<evidence type="ECO:0000256" key="5">
    <source>
        <dbReference type="ARBA" id="ARBA00023136"/>
    </source>
</evidence>
<dbReference type="PANTHER" id="PTHR10082">
    <property type="entry name" value="INTEGRIN BETA SUBUNIT"/>
    <property type="match status" value="1"/>
</dbReference>
<dbReference type="GO" id="GO:0009986">
    <property type="term" value="C:cell surface"/>
    <property type="evidence" value="ECO:0007669"/>
    <property type="project" value="TreeGrafter"/>
</dbReference>
<evidence type="ECO:0000313" key="10">
    <source>
        <dbReference type="Proteomes" id="UP000002630"/>
    </source>
</evidence>
<accession>D7G3T5</accession>
<dbReference type="GO" id="GO:0008305">
    <property type="term" value="C:integrin complex"/>
    <property type="evidence" value="ECO:0007669"/>
    <property type="project" value="TreeGrafter"/>
</dbReference>
<dbReference type="SUPFAM" id="SSF53300">
    <property type="entry name" value="vWA-like"/>
    <property type="match status" value="1"/>
</dbReference>
<dbReference type="EMBL" id="FN649760">
    <property type="protein sequence ID" value="CBJ33612.1"/>
    <property type="molecule type" value="Genomic_DNA"/>
</dbReference>
<feature type="domain" description="Integrin beta subunit VWA" evidence="8">
    <location>
        <begin position="43"/>
        <end position="193"/>
    </location>
</feature>
<dbReference type="Pfam" id="PF00362">
    <property type="entry name" value="Integrin_beta"/>
    <property type="match status" value="1"/>
</dbReference>
<evidence type="ECO:0000256" key="6">
    <source>
        <dbReference type="ARBA" id="ARBA00023157"/>
    </source>
</evidence>
<name>D7G3T5_ECTSI</name>